<dbReference type="GO" id="GO:0020037">
    <property type="term" value="F:heme binding"/>
    <property type="evidence" value="ECO:0007669"/>
    <property type="project" value="InterPro"/>
</dbReference>
<proteinExistence type="inferred from homology"/>
<evidence type="ECO:0000256" key="4">
    <source>
        <dbReference type="ARBA" id="ARBA00022617"/>
    </source>
</evidence>
<comment type="similarity">
    <text evidence="3 11">Belongs to the cytochrome P450 family.</text>
</comment>
<evidence type="ECO:0000256" key="8">
    <source>
        <dbReference type="ARBA" id="ARBA00023033"/>
    </source>
</evidence>
<dbReference type="GO" id="GO:0004497">
    <property type="term" value="F:monooxygenase activity"/>
    <property type="evidence" value="ECO:0007669"/>
    <property type="project" value="UniProtKB-KW"/>
</dbReference>
<evidence type="ECO:0000313" key="13">
    <source>
        <dbReference type="Proteomes" id="UP001153555"/>
    </source>
</evidence>
<protein>
    <submittedName>
        <fullName evidence="12">Cytochrome P450 76C4</fullName>
    </submittedName>
</protein>
<keyword evidence="5 10" id="KW-0479">Metal-binding</keyword>
<dbReference type="GO" id="GO:0005506">
    <property type="term" value="F:iron ion binding"/>
    <property type="evidence" value="ECO:0007669"/>
    <property type="project" value="InterPro"/>
</dbReference>
<dbReference type="OrthoDB" id="2789670at2759"/>
<accession>A0A9N7RKX3</accession>
<dbReference type="Gene3D" id="1.10.630.10">
    <property type="entry name" value="Cytochrome P450"/>
    <property type="match status" value="2"/>
</dbReference>
<evidence type="ECO:0000256" key="9">
    <source>
        <dbReference type="ARBA" id="ARBA00023136"/>
    </source>
</evidence>
<keyword evidence="4 10" id="KW-0349">Heme</keyword>
<evidence type="ECO:0000256" key="10">
    <source>
        <dbReference type="PIRSR" id="PIRSR602401-1"/>
    </source>
</evidence>
<evidence type="ECO:0000313" key="12">
    <source>
        <dbReference type="EMBL" id="CAA0831868.1"/>
    </source>
</evidence>
<keyword evidence="13" id="KW-1185">Reference proteome</keyword>
<keyword evidence="8 11" id="KW-0503">Monooxygenase</keyword>
<comment type="cofactor">
    <cofactor evidence="1 10">
        <name>heme</name>
        <dbReference type="ChEBI" id="CHEBI:30413"/>
    </cofactor>
</comment>
<name>A0A9N7RKX3_STRHE</name>
<evidence type="ECO:0000256" key="11">
    <source>
        <dbReference type="RuleBase" id="RU000461"/>
    </source>
</evidence>
<dbReference type="InterPro" id="IPR002401">
    <property type="entry name" value="Cyt_P450_E_grp-I"/>
</dbReference>
<dbReference type="PRINTS" id="PR00463">
    <property type="entry name" value="EP450I"/>
</dbReference>
<comment type="subcellular location">
    <subcellularLocation>
        <location evidence="2">Membrane</location>
        <topology evidence="2">Single-pass membrane protein</topology>
    </subcellularLocation>
</comment>
<sequence length="171" mass="19420">MDTSSTAIEWTLSELIRHPQVTKKLQKELESAVGSAHTVEEHHLNNLHYLDAVIKEAQRLHPVAPLLIPHEDPDVWPDPETFSPERFIGSEIDLRGHDFQLLPFGSGRRSCPGLQLGLTVVKLIVAQLMHCFDWELPNGMSTCDLDMSEHFGLVTAREKHLMAIPTYRLRE</sequence>
<evidence type="ECO:0000256" key="7">
    <source>
        <dbReference type="ARBA" id="ARBA00023004"/>
    </source>
</evidence>
<organism evidence="12 13">
    <name type="scientific">Striga hermonthica</name>
    <name type="common">Purple witchweed</name>
    <name type="synonym">Buchnera hermonthica</name>
    <dbReference type="NCBI Taxonomy" id="68872"/>
    <lineage>
        <taxon>Eukaryota</taxon>
        <taxon>Viridiplantae</taxon>
        <taxon>Streptophyta</taxon>
        <taxon>Embryophyta</taxon>
        <taxon>Tracheophyta</taxon>
        <taxon>Spermatophyta</taxon>
        <taxon>Magnoliopsida</taxon>
        <taxon>eudicotyledons</taxon>
        <taxon>Gunneridae</taxon>
        <taxon>Pentapetalae</taxon>
        <taxon>asterids</taxon>
        <taxon>lamiids</taxon>
        <taxon>Lamiales</taxon>
        <taxon>Orobanchaceae</taxon>
        <taxon>Buchnereae</taxon>
        <taxon>Striga</taxon>
    </lineage>
</organism>
<evidence type="ECO:0000256" key="3">
    <source>
        <dbReference type="ARBA" id="ARBA00010617"/>
    </source>
</evidence>
<dbReference type="SUPFAM" id="SSF48264">
    <property type="entry name" value="Cytochrome P450"/>
    <property type="match status" value="1"/>
</dbReference>
<keyword evidence="7 10" id="KW-0408">Iron</keyword>
<dbReference type="EMBL" id="CACSLK010027833">
    <property type="protein sequence ID" value="CAA0831868.1"/>
    <property type="molecule type" value="Genomic_DNA"/>
</dbReference>
<evidence type="ECO:0000256" key="6">
    <source>
        <dbReference type="ARBA" id="ARBA00023002"/>
    </source>
</evidence>
<comment type="caution">
    <text evidence="12">The sequence shown here is derived from an EMBL/GenBank/DDBJ whole genome shotgun (WGS) entry which is preliminary data.</text>
</comment>
<gene>
    <name evidence="12" type="ORF">SHERM_27180</name>
</gene>
<reference evidence="12" key="1">
    <citation type="submission" date="2019-12" db="EMBL/GenBank/DDBJ databases">
        <authorList>
            <person name="Scholes J."/>
        </authorList>
    </citation>
    <scope>NUCLEOTIDE SEQUENCE</scope>
</reference>
<dbReference type="GO" id="GO:0016705">
    <property type="term" value="F:oxidoreductase activity, acting on paired donors, with incorporation or reduction of molecular oxygen"/>
    <property type="evidence" value="ECO:0007669"/>
    <property type="project" value="InterPro"/>
</dbReference>
<dbReference type="InterPro" id="IPR001128">
    <property type="entry name" value="Cyt_P450"/>
</dbReference>
<evidence type="ECO:0000256" key="1">
    <source>
        <dbReference type="ARBA" id="ARBA00001971"/>
    </source>
</evidence>
<dbReference type="InterPro" id="IPR036396">
    <property type="entry name" value="Cyt_P450_sf"/>
</dbReference>
<feature type="binding site" description="axial binding residue" evidence="10">
    <location>
        <position position="111"/>
    </location>
    <ligand>
        <name>heme</name>
        <dbReference type="ChEBI" id="CHEBI:30413"/>
    </ligand>
    <ligandPart>
        <name>Fe</name>
        <dbReference type="ChEBI" id="CHEBI:18248"/>
    </ligandPart>
</feature>
<dbReference type="InterPro" id="IPR017972">
    <property type="entry name" value="Cyt_P450_CS"/>
</dbReference>
<dbReference type="PROSITE" id="PS00086">
    <property type="entry name" value="CYTOCHROME_P450"/>
    <property type="match status" value="1"/>
</dbReference>
<keyword evidence="9" id="KW-0472">Membrane</keyword>
<dbReference type="PRINTS" id="PR00385">
    <property type="entry name" value="P450"/>
</dbReference>
<dbReference type="Proteomes" id="UP001153555">
    <property type="component" value="Unassembled WGS sequence"/>
</dbReference>
<dbReference type="PANTHER" id="PTHR47943">
    <property type="entry name" value="CYTOCHROME P450 93A3-LIKE"/>
    <property type="match status" value="1"/>
</dbReference>
<dbReference type="AlphaFoldDB" id="A0A9N7RKX3"/>
<dbReference type="PANTHER" id="PTHR47943:SF2">
    <property type="entry name" value="CYTOCHROME P450"/>
    <property type="match status" value="1"/>
</dbReference>
<dbReference type="Pfam" id="PF00067">
    <property type="entry name" value="p450"/>
    <property type="match status" value="1"/>
</dbReference>
<evidence type="ECO:0000256" key="5">
    <source>
        <dbReference type="ARBA" id="ARBA00022723"/>
    </source>
</evidence>
<dbReference type="GO" id="GO:0016020">
    <property type="term" value="C:membrane"/>
    <property type="evidence" value="ECO:0007669"/>
    <property type="project" value="UniProtKB-SubCell"/>
</dbReference>
<keyword evidence="6 11" id="KW-0560">Oxidoreductase</keyword>
<evidence type="ECO:0000256" key="2">
    <source>
        <dbReference type="ARBA" id="ARBA00004167"/>
    </source>
</evidence>